<organism evidence="1 2">
    <name type="scientific">Diutina rugosa</name>
    <name type="common">Yeast</name>
    <name type="synonym">Candida rugosa</name>
    <dbReference type="NCBI Taxonomy" id="5481"/>
    <lineage>
        <taxon>Eukaryota</taxon>
        <taxon>Fungi</taxon>
        <taxon>Dikarya</taxon>
        <taxon>Ascomycota</taxon>
        <taxon>Saccharomycotina</taxon>
        <taxon>Pichiomycetes</taxon>
        <taxon>Debaryomycetaceae</taxon>
        <taxon>Diutina</taxon>
    </lineage>
</organism>
<dbReference type="VEuPathDB" id="FungiDB:DIURU_002857"/>
<gene>
    <name evidence="1" type="ORF">DIURU_002857</name>
</gene>
<dbReference type="AlphaFoldDB" id="A0A642UNN8"/>
<protein>
    <submittedName>
        <fullName evidence="1">Uncharacterized protein</fullName>
    </submittedName>
</protein>
<dbReference type="GeneID" id="54781508"/>
<sequence length="196" mass="22922">MDKENIDPNDQTSVQERYRAKQKELRQHLKIVDQLKFELMELSIELENEKLSERLQSKAKTGKTEHAIYKQAHQETTAELRVLDDVQNIPTSPTPLQQIKKKASLLNDDWNPMVQQLGQELHRKTSRLNQNVQVKTSQFFNDLMVNLSPQKSPTRSPLRPDVRGRILFDQEVQVVDIDDYESDDDFQRQVMPQSVI</sequence>
<evidence type="ECO:0000313" key="1">
    <source>
        <dbReference type="EMBL" id="KAA8902403.1"/>
    </source>
</evidence>
<evidence type="ECO:0000313" key="2">
    <source>
        <dbReference type="Proteomes" id="UP000449547"/>
    </source>
</evidence>
<reference evidence="1 2" key="1">
    <citation type="submission" date="2019-07" db="EMBL/GenBank/DDBJ databases">
        <title>Genome assembly of two rare yeast pathogens: Diutina rugosa and Trichomonascus ciferrii.</title>
        <authorList>
            <person name="Mixao V."/>
            <person name="Saus E."/>
            <person name="Hansen A."/>
            <person name="Lass-Flor C."/>
            <person name="Gabaldon T."/>
        </authorList>
    </citation>
    <scope>NUCLEOTIDE SEQUENCE [LARGE SCALE GENOMIC DNA]</scope>
    <source>
        <strain evidence="1 2">CBS 613</strain>
    </source>
</reference>
<dbReference type="Proteomes" id="UP000449547">
    <property type="component" value="Unassembled WGS sequence"/>
</dbReference>
<dbReference type="EMBL" id="SWFT01000090">
    <property type="protein sequence ID" value="KAA8902403.1"/>
    <property type="molecule type" value="Genomic_DNA"/>
</dbReference>
<keyword evidence="2" id="KW-1185">Reference proteome</keyword>
<accession>A0A642UNN8</accession>
<comment type="caution">
    <text evidence="1">The sequence shown here is derived from an EMBL/GenBank/DDBJ whole genome shotgun (WGS) entry which is preliminary data.</text>
</comment>
<proteinExistence type="predicted"/>
<dbReference type="RefSeq" id="XP_034012388.1">
    <property type="nucleotide sequence ID" value="XM_034155554.1"/>
</dbReference>
<name>A0A642UNN8_DIURU</name>